<sequence>MPNHFFSQNGLTACCTDTSITLFWDKPAAAGAVETYTVLLDDAAAAHTQKTHCTLENLRPETTYSLFVQWRSGSIGELTIRTTPTKRCLDVTASPYSAVGDGKAMNTAALQKAIDDCGEREQIYFPAGVYCTGTLRLHSNMELYLEEGAVLQGTADPEDYLPRISSRFEGTEMECYSSLLNLGTLDHTAGPNCENVILRGKGTIASGGKLLAERIIASERERLKDYLAQNATLVSTCENADTIPGRVRPRLVNMSNCRNIWMEGLTFANGASWNLHMVYSDQIVTDHCTIRSDGVWNGDGWDPDSSTNCTIFACEFFTGDDAVAIKSGKNPEGNIIDRPTKHIRVFDCHSGFGHGICIGSEMSGGVEDVKIWDCDMAVSTSGLEIKVTKKRGGYVRNVEVRDCTLSHVMVHSVGYNDDGIGAPVPPVLEDFRYNRVTLLGRYIDHDHVWHTCPAIELKGFDVPGYEVKNICFKDVVLEDNGGPEQNIRMQYCRNVSFENITVRSGVQPE</sequence>
<reference evidence="6 7" key="1">
    <citation type="submission" date="2018-02" db="EMBL/GenBank/DDBJ databases">
        <title>Complete genome sequencing of Faecalibacterium prausnitzii strains isolated from the human gut.</title>
        <authorList>
            <person name="Fitzgerald B.C."/>
            <person name="Shkoporov A.N."/>
            <person name="Ross P.R."/>
            <person name="Hill C."/>
        </authorList>
    </citation>
    <scope>NUCLEOTIDE SEQUENCE [LARGE SCALE GENOMIC DNA]</scope>
    <source>
        <strain evidence="6 7">APC924/119</strain>
    </source>
</reference>
<name>A0A329UME6_9FIRM</name>
<dbReference type="PANTHER" id="PTHR31339">
    <property type="entry name" value="PECTIN LYASE-RELATED"/>
    <property type="match status" value="1"/>
</dbReference>
<evidence type="ECO:0000256" key="3">
    <source>
        <dbReference type="ARBA" id="ARBA00023295"/>
    </source>
</evidence>
<dbReference type="InterPro" id="IPR051801">
    <property type="entry name" value="GH28_Enzymes"/>
</dbReference>
<dbReference type="InterPro" id="IPR012334">
    <property type="entry name" value="Pectin_lyas_fold"/>
</dbReference>
<dbReference type="SUPFAM" id="SSF49265">
    <property type="entry name" value="Fibronectin type III"/>
    <property type="match status" value="1"/>
</dbReference>
<dbReference type="InterPro" id="IPR013783">
    <property type="entry name" value="Ig-like_fold"/>
</dbReference>
<gene>
    <name evidence="6" type="ORF">C4N21_13840</name>
</gene>
<keyword evidence="3 4" id="KW-0326">Glycosidase</keyword>
<dbReference type="RefSeq" id="WP_112122125.1">
    <property type="nucleotide sequence ID" value="NZ_JBMYGM010000001.1"/>
</dbReference>
<dbReference type="InterPro" id="IPR036116">
    <property type="entry name" value="FN3_sf"/>
</dbReference>
<accession>A0A329UME6</accession>
<protein>
    <submittedName>
        <fullName evidence="6">Polygalacturonase</fullName>
    </submittedName>
</protein>
<dbReference type="AlphaFoldDB" id="A0A329UME6"/>
<dbReference type="CDD" id="cd00063">
    <property type="entry name" value="FN3"/>
    <property type="match status" value="1"/>
</dbReference>
<dbReference type="EMBL" id="PRLF01000031">
    <property type="protein sequence ID" value="RAW63039.1"/>
    <property type="molecule type" value="Genomic_DNA"/>
</dbReference>
<evidence type="ECO:0000259" key="5">
    <source>
        <dbReference type="Pfam" id="PF00041"/>
    </source>
</evidence>
<comment type="similarity">
    <text evidence="1 4">Belongs to the glycosyl hydrolase 28 family.</text>
</comment>
<evidence type="ECO:0000313" key="6">
    <source>
        <dbReference type="EMBL" id="RAW63039.1"/>
    </source>
</evidence>
<dbReference type="Gene3D" id="2.160.20.10">
    <property type="entry name" value="Single-stranded right-handed beta-helix, Pectin lyase-like"/>
    <property type="match status" value="1"/>
</dbReference>
<proteinExistence type="inferred from homology"/>
<evidence type="ECO:0000256" key="2">
    <source>
        <dbReference type="ARBA" id="ARBA00022801"/>
    </source>
</evidence>
<dbReference type="Gene3D" id="2.60.40.10">
    <property type="entry name" value="Immunoglobulins"/>
    <property type="match status" value="1"/>
</dbReference>
<dbReference type="InterPro" id="IPR000743">
    <property type="entry name" value="Glyco_hydro_28"/>
</dbReference>
<dbReference type="GO" id="GO:0005975">
    <property type="term" value="P:carbohydrate metabolic process"/>
    <property type="evidence" value="ECO:0007669"/>
    <property type="project" value="InterPro"/>
</dbReference>
<dbReference type="InterPro" id="IPR003961">
    <property type="entry name" value="FN3_dom"/>
</dbReference>
<dbReference type="Proteomes" id="UP000250550">
    <property type="component" value="Unassembled WGS sequence"/>
</dbReference>
<dbReference type="Pfam" id="PF00041">
    <property type="entry name" value="fn3"/>
    <property type="match status" value="1"/>
</dbReference>
<evidence type="ECO:0000256" key="4">
    <source>
        <dbReference type="RuleBase" id="RU361169"/>
    </source>
</evidence>
<organism evidence="6 7">
    <name type="scientific">Faecalibacterium prausnitzii</name>
    <dbReference type="NCBI Taxonomy" id="853"/>
    <lineage>
        <taxon>Bacteria</taxon>
        <taxon>Bacillati</taxon>
        <taxon>Bacillota</taxon>
        <taxon>Clostridia</taxon>
        <taxon>Eubacteriales</taxon>
        <taxon>Oscillospiraceae</taxon>
        <taxon>Faecalibacterium</taxon>
    </lineage>
</organism>
<dbReference type="PANTHER" id="PTHR31339:SF9">
    <property type="entry name" value="PLASMIN AND FIBRONECTIN-BINDING PROTEIN A"/>
    <property type="match status" value="1"/>
</dbReference>
<keyword evidence="2 4" id="KW-0378">Hydrolase</keyword>
<dbReference type="InterPro" id="IPR011050">
    <property type="entry name" value="Pectin_lyase_fold/virulence"/>
</dbReference>
<evidence type="ECO:0000313" key="7">
    <source>
        <dbReference type="Proteomes" id="UP000250550"/>
    </source>
</evidence>
<dbReference type="Pfam" id="PF00295">
    <property type="entry name" value="Glyco_hydro_28"/>
    <property type="match status" value="1"/>
</dbReference>
<dbReference type="GO" id="GO:0004650">
    <property type="term" value="F:polygalacturonase activity"/>
    <property type="evidence" value="ECO:0007669"/>
    <property type="project" value="InterPro"/>
</dbReference>
<evidence type="ECO:0000256" key="1">
    <source>
        <dbReference type="ARBA" id="ARBA00008834"/>
    </source>
</evidence>
<dbReference type="SUPFAM" id="SSF51126">
    <property type="entry name" value="Pectin lyase-like"/>
    <property type="match status" value="1"/>
</dbReference>
<feature type="domain" description="Fibronectin type-III" evidence="5">
    <location>
        <begin position="15"/>
        <end position="74"/>
    </location>
</feature>
<comment type="caution">
    <text evidence="6">The sequence shown here is derived from an EMBL/GenBank/DDBJ whole genome shotgun (WGS) entry which is preliminary data.</text>
</comment>